<keyword evidence="4" id="KW-0520">NAD</keyword>
<dbReference type="SUPFAM" id="SSF56399">
    <property type="entry name" value="ADP-ribosylation"/>
    <property type="match status" value="1"/>
</dbReference>
<dbReference type="InterPro" id="IPR037197">
    <property type="entry name" value="WWE_dom_sf"/>
</dbReference>
<feature type="compositionally biased region" description="Basic and acidic residues" evidence="5">
    <location>
        <begin position="947"/>
        <end position="963"/>
    </location>
</feature>
<evidence type="ECO:0000259" key="8">
    <source>
        <dbReference type="PROSITE" id="PS51059"/>
    </source>
</evidence>
<dbReference type="GO" id="GO:1990404">
    <property type="term" value="F:NAD+-protein mono-ADP-ribosyltransferase activity"/>
    <property type="evidence" value="ECO:0007669"/>
    <property type="project" value="TreeGrafter"/>
</dbReference>
<dbReference type="PANTHER" id="PTHR45740">
    <property type="entry name" value="POLY [ADP-RIBOSE] POLYMERASE"/>
    <property type="match status" value="1"/>
</dbReference>
<dbReference type="SUPFAM" id="SSF117839">
    <property type="entry name" value="WWE domain"/>
    <property type="match status" value="1"/>
</dbReference>
<evidence type="ECO:0000313" key="9">
    <source>
        <dbReference type="EMBL" id="PFX27831.1"/>
    </source>
</evidence>
<evidence type="ECO:0000313" key="10">
    <source>
        <dbReference type="Proteomes" id="UP000225706"/>
    </source>
</evidence>
<dbReference type="CDD" id="cd01439">
    <property type="entry name" value="TCCD_inducible_PARP_like"/>
    <property type="match status" value="1"/>
</dbReference>
<dbReference type="InterPro" id="IPR000477">
    <property type="entry name" value="RT_dom"/>
</dbReference>
<dbReference type="Proteomes" id="UP000225706">
    <property type="component" value="Unassembled WGS sequence"/>
</dbReference>
<comment type="similarity">
    <text evidence="3">Belongs to the ARTD/PARP family.</text>
</comment>
<evidence type="ECO:0000256" key="1">
    <source>
        <dbReference type="ARBA" id="ARBA00004123"/>
    </source>
</evidence>
<dbReference type="CDD" id="cd01650">
    <property type="entry name" value="RT_nLTR_like"/>
    <property type="match status" value="1"/>
</dbReference>
<dbReference type="InterPro" id="IPR005135">
    <property type="entry name" value="Endo/exonuclease/phosphatase"/>
</dbReference>
<dbReference type="Gene3D" id="3.60.10.10">
    <property type="entry name" value="Endonuclease/exonuclease/phosphatase"/>
    <property type="match status" value="1"/>
</dbReference>
<dbReference type="InterPro" id="IPR012317">
    <property type="entry name" value="Poly(ADP-ribose)pol_cat_dom"/>
</dbReference>
<dbReference type="PROSITE" id="PS51059">
    <property type="entry name" value="PARP_CATALYTIC"/>
    <property type="match status" value="1"/>
</dbReference>
<gene>
    <name evidence="9" type="primary">Tiparp</name>
    <name evidence="9" type="ORF">AWC38_SpisGene7458</name>
</gene>
<accession>A0A2B4SD66</accession>
<dbReference type="InterPro" id="IPR004170">
    <property type="entry name" value="WWE_dom"/>
</dbReference>
<name>A0A2B4SD66_STYPI</name>
<proteinExistence type="inferred from homology"/>
<keyword evidence="2" id="KW-0539">Nucleus</keyword>
<sequence>MMGICRSLLLRIAILHQLETLLCCLAVLLLGLASLKHFSALEIPRQHKKGGGVLLLYRKSFEVSLISNASFESYEHLDLSINYGKSNTRLLIVYRPPPSKDNGFTSSMFFDEFSKHLELLALDANRPLAIVGDFNYHMDDSFDQAAKRFADIIDSVNFRQHVNSPTHRNGHTLDLIITRATENLVQDVNVHPEFYSDHRVITCSLNHPKPPRSDVTVTQRSILDREKFSCDIIDSFSHGSGCRDDVNALVSIYNNTLLEIYDKHAPLKMMTVKHRRFAKWYNDQLRHEKREKRRLERRYRKSGLTVDMENFHEQSQKYNNLLEKTKTDYYRIKIQNSDQNQLFRLINNMFKLKSSALPSHQSSQQLAEDFNDFFINKISDIRAGLNNTEAASVEDRELSCCFTDFEIPSHAYIVEVLGSLTPKTCDLDPIPTSVLKQHVLELAPIIARIVCASLASGEFPSSLKTSIVRPKLKKPDLDSEIYQNYRPLANISFISKVIEKSVAIQTYSYLNNNALFPSLQSAYRLHHSTETALLRVTNDILKALDSRNDVILILLDLSAAFDTLDHDILLSRLHLYFGFKGTALNWFTSYLRGRTQRVNIAGSSSSPRNLHYGVPQGSILGPLLFTLYIAPLQDVIATFNLQCMFYADDTQLYIAVKPSTPELAIESLSTCIKAVFDWNTCNKLQTNRGKTEVLRLTSRFVKNPSLGPQFMVAGVPVNITSKTRNLGVIMDANFTLSSHINDLCKKAFFFINSIGRIRKYLPPDPLKRLVNALVISHLDYCNSLLYGLPSYELSKLQRVQNTAARLIVGARRSDHMTPILRDLHWLPIPARLEFKILLLTYKCLHNQGPSYLRELLKFPNPSRILRSSMQSLLLKSYRPNTLYYARIQDAVPKDSPQRAIEGSVCVQNGKAEGTRERAKAENARKQEANRKYSHKGAMQGSGGRKARTQEDEKEQRARERRGEVTSLLCGSESTRYRWQFKKAENWENCDSYVNAVLEKLYCDVNNVEVSFEMGRSGKPMIEMSANFQTMSMGRISSKQFLIRRRSTPSYIEERNNEFPTLWVWYWKDIDGWKKYAETGLCSGTKQEQIEASYLNGDLSYLFQIGGRDYIIHFEGDHMNQRSADPEVQAGQLVRRRPMFASESALHTTTRLPKGQAMDFERTNLEKDCKEYRTVSQLFHKTMPEHQASIVTVEKITNEDLSQKYQRKLQKMEKKRKPRCEKLLFHGTTSNVIDAICTHNFDHRVCGKNGTKYGQGSYFAVDASYSNNYSNTYKEKTRYMFLARVVTGEFKRGEQSFRRPPLKDPRNLASDLYDSCVDDENQPKIFVIFNDEQCYPLYLIKYHLKVF</sequence>
<dbReference type="GO" id="GO:0003950">
    <property type="term" value="F:NAD+ poly-ADP-ribosyltransferase activity"/>
    <property type="evidence" value="ECO:0007669"/>
    <property type="project" value="UniProtKB-UniRule"/>
</dbReference>
<evidence type="ECO:0000256" key="2">
    <source>
        <dbReference type="ARBA" id="ARBA00023242"/>
    </source>
</evidence>
<dbReference type="Pfam" id="PF03372">
    <property type="entry name" value="Exo_endo_phos"/>
    <property type="match status" value="1"/>
</dbReference>
<comment type="caution">
    <text evidence="9">The sequence shown here is derived from an EMBL/GenBank/DDBJ whole genome shotgun (WGS) entry which is preliminary data.</text>
</comment>
<dbReference type="SUPFAM" id="SSF56672">
    <property type="entry name" value="DNA/RNA polymerases"/>
    <property type="match status" value="1"/>
</dbReference>
<feature type="compositionally biased region" description="Basic and acidic residues" evidence="5">
    <location>
        <begin position="912"/>
        <end position="930"/>
    </location>
</feature>
<keyword evidence="4" id="KW-0328">Glycosyltransferase</keyword>
<evidence type="ECO:0000256" key="5">
    <source>
        <dbReference type="SAM" id="MobiDB-lite"/>
    </source>
</evidence>
<dbReference type="Pfam" id="PF00078">
    <property type="entry name" value="RVT_1"/>
    <property type="match status" value="1"/>
</dbReference>
<dbReference type="EC" id="2.4.2.-" evidence="4"/>
<protein>
    <recommendedName>
        <fullName evidence="4">Poly [ADP-ribose] polymerase</fullName>
        <shortName evidence="4">PARP</shortName>
        <ecNumber evidence="4">2.4.2.-</ecNumber>
    </recommendedName>
</protein>
<comment type="subcellular location">
    <subcellularLocation>
        <location evidence="1">Nucleus</location>
    </subcellularLocation>
</comment>
<dbReference type="InterPro" id="IPR036691">
    <property type="entry name" value="Endo/exonu/phosph_ase_sf"/>
</dbReference>
<dbReference type="Gene3D" id="3.30.720.50">
    <property type="match status" value="1"/>
</dbReference>
<keyword evidence="4" id="KW-0808">Transferase</keyword>
<dbReference type="PROSITE" id="PS50918">
    <property type="entry name" value="WWE"/>
    <property type="match status" value="1"/>
</dbReference>
<evidence type="ECO:0000259" key="6">
    <source>
        <dbReference type="PROSITE" id="PS50878"/>
    </source>
</evidence>
<dbReference type="PANTHER" id="PTHR45740:SF4">
    <property type="entry name" value="PROTEIN MONO-ADP-RIBOSYLTRANSFERASE PARP11"/>
    <property type="match status" value="1"/>
</dbReference>
<reference evidence="10" key="1">
    <citation type="journal article" date="2017" name="bioRxiv">
        <title>Comparative analysis of the genomes of Stylophora pistillata and Acropora digitifera provides evidence for extensive differences between species of corals.</title>
        <authorList>
            <person name="Voolstra C.R."/>
            <person name="Li Y."/>
            <person name="Liew Y.J."/>
            <person name="Baumgarten S."/>
            <person name="Zoccola D."/>
            <person name="Flot J.-F."/>
            <person name="Tambutte S."/>
            <person name="Allemand D."/>
            <person name="Aranda M."/>
        </authorList>
    </citation>
    <scope>NUCLEOTIDE SEQUENCE [LARGE SCALE GENOMIC DNA]</scope>
</reference>
<dbReference type="EMBL" id="LSMT01000094">
    <property type="protein sequence ID" value="PFX27831.1"/>
    <property type="molecule type" value="Genomic_DNA"/>
</dbReference>
<feature type="domain" description="WWE" evidence="7">
    <location>
        <begin position="1050"/>
        <end position="1135"/>
    </location>
</feature>
<evidence type="ECO:0000259" key="7">
    <source>
        <dbReference type="PROSITE" id="PS50918"/>
    </source>
</evidence>
<dbReference type="Gene3D" id="3.90.228.10">
    <property type="match status" value="1"/>
</dbReference>
<feature type="domain" description="PARP catalytic" evidence="8">
    <location>
        <begin position="1148"/>
        <end position="1346"/>
    </location>
</feature>
<dbReference type="PROSITE" id="PS50878">
    <property type="entry name" value="RT_POL"/>
    <property type="match status" value="1"/>
</dbReference>
<keyword evidence="10" id="KW-1185">Reference proteome</keyword>
<evidence type="ECO:0000256" key="3">
    <source>
        <dbReference type="ARBA" id="ARBA00024347"/>
    </source>
</evidence>
<dbReference type="InterPro" id="IPR051712">
    <property type="entry name" value="ARTD-AVP"/>
</dbReference>
<dbReference type="OrthoDB" id="6129079at2759"/>
<evidence type="ECO:0000256" key="4">
    <source>
        <dbReference type="RuleBase" id="RU362114"/>
    </source>
</evidence>
<organism evidence="9 10">
    <name type="scientific">Stylophora pistillata</name>
    <name type="common">Smooth cauliflower coral</name>
    <dbReference type="NCBI Taxonomy" id="50429"/>
    <lineage>
        <taxon>Eukaryota</taxon>
        <taxon>Metazoa</taxon>
        <taxon>Cnidaria</taxon>
        <taxon>Anthozoa</taxon>
        <taxon>Hexacorallia</taxon>
        <taxon>Scleractinia</taxon>
        <taxon>Astrocoeniina</taxon>
        <taxon>Pocilloporidae</taxon>
        <taxon>Stylophora</taxon>
    </lineage>
</organism>
<dbReference type="GO" id="GO:0005634">
    <property type="term" value="C:nucleus"/>
    <property type="evidence" value="ECO:0007669"/>
    <property type="project" value="UniProtKB-SubCell"/>
</dbReference>
<feature type="region of interest" description="Disordered" evidence="5">
    <location>
        <begin position="911"/>
        <end position="963"/>
    </location>
</feature>
<feature type="domain" description="Reverse transcriptase" evidence="6">
    <location>
        <begin position="452"/>
        <end position="717"/>
    </location>
</feature>
<dbReference type="SUPFAM" id="SSF56219">
    <property type="entry name" value="DNase I-like"/>
    <property type="match status" value="1"/>
</dbReference>
<dbReference type="Pfam" id="PF00644">
    <property type="entry name" value="PARP"/>
    <property type="match status" value="1"/>
</dbReference>
<dbReference type="InterPro" id="IPR043502">
    <property type="entry name" value="DNA/RNA_pol_sf"/>
</dbReference>